<sequence length="65" mass="7560">MTDIQSDEMKKELQTLIDMAKDRVGDVLSDSEIEEVAKSVFEELLMRGEYSHLEADGKKIKRNWE</sequence>
<accession>A0ACD5A2Y9</accession>
<keyword evidence="1" id="KW-0614">Plasmid</keyword>
<proteinExistence type="predicted"/>
<protein>
    <submittedName>
        <fullName evidence="1">Uncharacterized protein</fullName>
    </submittedName>
</protein>
<evidence type="ECO:0000313" key="2">
    <source>
        <dbReference type="Proteomes" id="UP000267249"/>
    </source>
</evidence>
<reference evidence="1" key="1">
    <citation type="submission" date="2024-01" db="EMBL/GenBank/DDBJ databases">
        <title>De novo genome assembly and pan-genome analysis of the fast-growing Indian isolates of Synechococcus elongatus: Potential chassis for bioproduction.</title>
        <authorList>
            <person name="Jain V.S."/>
            <person name="Schubert M.G."/>
            <person name="Pritam P."/>
            <person name="Sarnaik A.P."/>
            <person name="Jaiswal D."/>
            <person name="Church G.M."/>
            <person name="Wangikar P."/>
        </authorList>
    </citation>
    <scope>NUCLEOTIDE SEQUENCE</scope>
    <source>
        <strain evidence="1">PCC 11801</strain>
    </source>
</reference>
<dbReference type="EMBL" id="CP143529">
    <property type="protein sequence ID" value="WVS92223.1"/>
    <property type="molecule type" value="Genomic_DNA"/>
</dbReference>
<organism evidence="1 2">
    <name type="scientific">Synechococcus elongatus PCC 11801</name>
    <dbReference type="NCBI Taxonomy" id="2219813"/>
    <lineage>
        <taxon>Bacteria</taxon>
        <taxon>Bacillati</taxon>
        <taxon>Cyanobacteriota</taxon>
        <taxon>Cyanophyceae</taxon>
        <taxon>Synechococcales</taxon>
        <taxon>Synechococcaceae</taxon>
        <taxon>Synechococcus</taxon>
    </lineage>
</organism>
<dbReference type="Proteomes" id="UP000267249">
    <property type="component" value="Plasmid p11801_2"/>
</dbReference>
<gene>
    <name evidence="1" type="ORF">DOP62_14125</name>
</gene>
<name>A0ACD5A2Y9_SYNEL</name>
<evidence type="ECO:0000313" key="1">
    <source>
        <dbReference type="EMBL" id="WVS92223.1"/>
    </source>
</evidence>
<geneLocation type="plasmid" evidence="1 2">
    <name>p11801_2</name>
</geneLocation>